<dbReference type="EMBL" id="JBIALX010000005">
    <property type="protein sequence ID" value="MFF0454401.1"/>
    <property type="molecule type" value="Genomic_DNA"/>
</dbReference>
<keyword evidence="2" id="KW-1185">Reference proteome</keyword>
<sequence>MRVLYAEVRPWREPSGTPGESMADPRVSAAVLFCPPGTGGADLSPMAAQYFPSTGEAIWISRIGPVNHWRRNCVGVVGRRSAL</sequence>
<name>A0ABW6NJ16_9NOCA</name>
<gene>
    <name evidence="1" type="ORF">ACFYTH_13640</name>
</gene>
<accession>A0ABW6NJ16</accession>
<organism evidence="1 2">
    <name type="scientific">Nocardia africana</name>
    <dbReference type="NCBI Taxonomy" id="134964"/>
    <lineage>
        <taxon>Bacteria</taxon>
        <taxon>Bacillati</taxon>
        <taxon>Actinomycetota</taxon>
        <taxon>Actinomycetes</taxon>
        <taxon>Mycobacteriales</taxon>
        <taxon>Nocardiaceae</taxon>
        <taxon>Nocardia</taxon>
    </lineage>
</organism>
<dbReference type="RefSeq" id="WP_387251278.1">
    <property type="nucleotide sequence ID" value="NZ_JBIALX010000005.1"/>
</dbReference>
<dbReference type="Proteomes" id="UP001601521">
    <property type="component" value="Unassembled WGS sequence"/>
</dbReference>
<evidence type="ECO:0000313" key="2">
    <source>
        <dbReference type="Proteomes" id="UP001601521"/>
    </source>
</evidence>
<comment type="caution">
    <text evidence="1">The sequence shown here is derived from an EMBL/GenBank/DDBJ whole genome shotgun (WGS) entry which is preliminary data.</text>
</comment>
<reference evidence="1 2" key="1">
    <citation type="submission" date="2024-10" db="EMBL/GenBank/DDBJ databases">
        <title>The Natural Products Discovery Center: Release of the First 8490 Sequenced Strains for Exploring Actinobacteria Biosynthetic Diversity.</title>
        <authorList>
            <person name="Kalkreuter E."/>
            <person name="Kautsar S.A."/>
            <person name="Yang D."/>
            <person name="Bader C.D."/>
            <person name="Teijaro C.N."/>
            <person name="Fluegel L."/>
            <person name="Davis C.M."/>
            <person name="Simpson J.R."/>
            <person name="Lauterbach L."/>
            <person name="Steele A.D."/>
            <person name="Gui C."/>
            <person name="Meng S."/>
            <person name="Li G."/>
            <person name="Viehrig K."/>
            <person name="Ye F."/>
            <person name="Su P."/>
            <person name="Kiefer A.F."/>
            <person name="Nichols A."/>
            <person name="Cepeda A.J."/>
            <person name="Yan W."/>
            <person name="Fan B."/>
            <person name="Jiang Y."/>
            <person name="Adhikari A."/>
            <person name="Zheng C.-J."/>
            <person name="Schuster L."/>
            <person name="Cowan T.M."/>
            <person name="Smanski M.J."/>
            <person name="Chevrette M.G."/>
            <person name="De Carvalho L.P.S."/>
            <person name="Shen B."/>
        </authorList>
    </citation>
    <scope>NUCLEOTIDE SEQUENCE [LARGE SCALE GENOMIC DNA]</scope>
    <source>
        <strain evidence="1 2">NPDC004550</strain>
    </source>
</reference>
<evidence type="ECO:0000313" key="1">
    <source>
        <dbReference type="EMBL" id="MFF0454401.1"/>
    </source>
</evidence>
<proteinExistence type="predicted"/>
<protein>
    <submittedName>
        <fullName evidence="1">Uncharacterized protein</fullName>
    </submittedName>
</protein>